<name>A0A512REB5_9BACT</name>
<dbReference type="InterPro" id="IPR008914">
    <property type="entry name" value="PEBP"/>
</dbReference>
<proteinExistence type="predicted"/>
<reference evidence="1 2" key="1">
    <citation type="submission" date="2019-07" db="EMBL/GenBank/DDBJ databases">
        <title>Whole genome shotgun sequence of Chitinophaga cymbidii NBRC 109752.</title>
        <authorList>
            <person name="Hosoyama A."/>
            <person name="Uohara A."/>
            <person name="Ohji S."/>
            <person name="Ichikawa N."/>
        </authorList>
    </citation>
    <scope>NUCLEOTIDE SEQUENCE [LARGE SCALE GENOMIC DNA]</scope>
    <source>
        <strain evidence="1 2">NBRC 109752</strain>
    </source>
</reference>
<dbReference type="OrthoDB" id="9797506at2"/>
<evidence type="ECO:0008006" key="3">
    <source>
        <dbReference type="Google" id="ProtNLM"/>
    </source>
</evidence>
<evidence type="ECO:0000313" key="2">
    <source>
        <dbReference type="Proteomes" id="UP000321436"/>
    </source>
</evidence>
<protein>
    <recommendedName>
        <fullName evidence="3">YbhB/YbcL family Raf kinase inhibitor-like protein</fullName>
    </recommendedName>
</protein>
<keyword evidence="2" id="KW-1185">Reference proteome</keyword>
<organism evidence="1 2">
    <name type="scientific">Chitinophaga cymbidii</name>
    <dbReference type="NCBI Taxonomy" id="1096750"/>
    <lineage>
        <taxon>Bacteria</taxon>
        <taxon>Pseudomonadati</taxon>
        <taxon>Bacteroidota</taxon>
        <taxon>Chitinophagia</taxon>
        <taxon>Chitinophagales</taxon>
        <taxon>Chitinophagaceae</taxon>
        <taxon>Chitinophaga</taxon>
    </lineage>
</organism>
<dbReference type="NCBIfam" id="TIGR00481">
    <property type="entry name" value="YbhB/YbcL family Raf kinase inhibitor-like protein"/>
    <property type="match status" value="1"/>
</dbReference>
<gene>
    <name evidence="1" type="ORF">CCY01nite_02920</name>
</gene>
<dbReference type="Pfam" id="PF01161">
    <property type="entry name" value="PBP"/>
    <property type="match status" value="1"/>
</dbReference>
<accession>A0A512REB5</accession>
<dbReference type="Proteomes" id="UP000321436">
    <property type="component" value="Unassembled WGS sequence"/>
</dbReference>
<dbReference type="RefSeq" id="WP_146857531.1">
    <property type="nucleotide sequence ID" value="NZ_BKAU01000001.1"/>
</dbReference>
<dbReference type="InterPro" id="IPR036610">
    <property type="entry name" value="PEBP-like_sf"/>
</dbReference>
<dbReference type="PANTHER" id="PTHR30289:SF1">
    <property type="entry name" value="PEBP (PHOSPHATIDYLETHANOLAMINE-BINDING PROTEIN) FAMILY PROTEIN"/>
    <property type="match status" value="1"/>
</dbReference>
<dbReference type="EMBL" id="BKAU01000001">
    <property type="protein sequence ID" value="GEP94032.1"/>
    <property type="molecule type" value="Genomic_DNA"/>
</dbReference>
<evidence type="ECO:0000313" key="1">
    <source>
        <dbReference type="EMBL" id="GEP94032.1"/>
    </source>
</evidence>
<dbReference type="AlphaFoldDB" id="A0A512REB5"/>
<sequence length="157" mass="16777">MESTTNAVLSVRCVAFSQGGHIPRQYSCEGENINPPLIISDFPEGTRSLAIIMEDPDAPGGTFDHWLVWNIPPNEPVAENSVPGISGRNSFGNTGYGGPCPPSGQHRYFFRVFALDGDLDLLAGADKKALHAAMQGHVLASGELMGYYKKSGEPANS</sequence>
<dbReference type="PANTHER" id="PTHR30289">
    <property type="entry name" value="UNCHARACTERIZED PROTEIN YBCL-RELATED"/>
    <property type="match status" value="1"/>
</dbReference>
<dbReference type="CDD" id="cd00865">
    <property type="entry name" value="PEBP_bact_arch"/>
    <property type="match status" value="1"/>
</dbReference>
<dbReference type="InterPro" id="IPR005247">
    <property type="entry name" value="YbhB_YbcL/LppC-like"/>
</dbReference>
<dbReference type="Gene3D" id="3.90.280.10">
    <property type="entry name" value="PEBP-like"/>
    <property type="match status" value="1"/>
</dbReference>
<dbReference type="SUPFAM" id="SSF49777">
    <property type="entry name" value="PEBP-like"/>
    <property type="match status" value="1"/>
</dbReference>
<comment type="caution">
    <text evidence="1">The sequence shown here is derived from an EMBL/GenBank/DDBJ whole genome shotgun (WGS) entry which is preliminary data.</text>
</comment>